<reference evidence="4" key="1">
    <citation type="submission" date="2018-09" db="EMBL/GenBank/DDBJ databases">
        <authorList>
            <person name="Livingstone P.G."/>
            <person name="Whitworth D.E."/>
        </authorList>
    </citation>
    <scope>NUCLEOTIDE SEQUENCE [LARGE SCALE GENOMIC DNA]</scope>
    <source>
        <strain evidence="4">CA054A</strain>
    </source>
</reference>
<protein>
    <recommendedName>
        <fullName evidence="2">Endonuclease/exonuclease/phosphatase domain-containing protein</fullName>
    </recommendedName>
</protein>
<dbReference type="InterPro" id="IPR050410">
    <property type="entry name" value="CCR4/nocturin_mRNA_transcr"/>
</dbReference>
<dbReference type="InterPro" id="IPR005135">
    <property type="entry name" value="Endo/exonuclease/phosphatase"/>
</dbReference>
<dbReference type="SUPFAM" id="SSF56219">
    <property type="entry name" value="DNase I-like"/>
    <property type="match status" value="1"/>
</dbReference>
<dbReference type="PANTHER" id="PTHR12121:SF34">
    <property type="entry name" value="PROTEIN ANGEL"/>
    <property type="match status" value="1"/>
</dbReference>
<dbReference type="AlphaFoldDB" id="A0A3A8J6I2"/>
<evidence type="ECO:0000313" key="4">
    <source>
        <dbReference type="Proteomes" id="UP000268094"/>
    </source>
</evidence>
<keyword evidence="4" id="KW-1185">Reference proteome</keyword>
<feature type="compositionally biased region" description="Basic and acidic residues" evidence="1">
    <location>
        <begin position="250"/>
        <end position="259"/>
    </location>
</feature>
<feature type="domain" description="Endonuclease/exonuclease/phosphatase" evidence="2">
    <location>
        <begin position="27"/>
        <end position="270"/>
    </location>
</feature>
<sequence>MAAPVRPFRLCSRHQEKLPMALELRIASYNILADAYVKPEWFPHTPADLLRPRGRQEALARRIAGLDADIVCLQEVEPDCFAALQQAMEARGYSGVLALKQQGRPDGCAVFHRLERCLGHRAHYFRDRLEDGRISGHLALVVDFDVGGDRLRVACTHLRWDRPDRPLEQHQGMQEATELLEEFVRGDPEALWVVCGDFNAQPGEPLVRAFAAAGLLDAYEGRHQPTCNANDRAKAIDFIFHSRALRAQPDRLPELDDRTPMPSVTEPSDHLPIAARLLRP</sequence>
<dbReference type="Pfam" id="PF03372">
    <property type="entry name" value="Exo_endo_phos"/>
    <property type="match status" value="1"/>
</dbReference>
<comment type="caution">
    <text evidence="3">The sequence shown here is derived from an EMBL/GenBank/DDBJ whole genome shotgun (WGS) entry which is preliminary data.</text>
</comment>
<evidence type="ECO:0000259" key="2">
    <source>
        <dbReference type="Pfam" id="PF03372"/>
    </source>
</evidence>
<gene>
    <name evidence="3" type="ORF">D7V88_09905</name>
</gene>
<organism evidence="3 4">
    <name type="scientific">Corallococcus terminator</name>
    <dbReference type="NCBI Taxonomy" id="2316733"/>
    <lineage>
        <taxon>Bacteria</taxon>
        <taxon>Pseudomonadati</taxon>
        <taxon>Myxococcota</taxon>
        <taxon>Myxococcia</taxon>
        <taxon>Myxococcales</taxon>
        <taxon>Cystobacterineae</taxon>
        <taxon>Myxococcaceae</taxon>
        <taxon>Corallococcus</taxon>
    </lineage>
</organism>
<dbReference type="InterPro" id="IPR036691">
    <property type="entry name" value="Endo/exonu/phosph_ase_sf"/>
</dbReference>
<accession>A0A3A8J6I2</accession>
<evidence type="ECO:0000256" key="1">
    <source>
        <dbReference type="SAM" id="MobiDB-lite"/>
    </source>
</evidence>
<dbReference type="EMBL" id="RAVZ01000048">
    <property type="protein sequence ID" value="RKG91115.1"/>
    <property type="molecule type" value="Genomic_DNA"/>
</dbReference>
<dbReference type="PANTHER" id="PTHR12121">
    <property type="entry name" value="CARBON CATABOLITE REPRESSOR PROTEIN 4"/>
    <property type="match status" value="1"/>
</dbReference>
<dbReference type="Proteomes" id="UP000268094">
    <property type="component" value="Unassembled WGS sequence"/>
</dbReference>
<evidence type="ECO:0000313" key="3">
    <source>
        <dbReference type="EMBL" id="RKG91115.1"/>
    </source>
</evidence>
<name>A0A3A8J6I2_9BACT</name>
<proteinExistence type="predicted"/>
<feature type="region of interest" description="Disordered" evidence="1">
    <location>
        <begin position="250"/>
        <end position="271"/>
    </location>
</feature>
<dbReference type="GO" id="GO:0000175">
    <property type="term" value="F:3'-5'-RNA exonuclease activity"/>
    <property type="evidence" value="ECO:0007669"/>
    <property type="project" value="TreeGrafter"/>
</dbReference>
<dbReference type="Gene3D" id="3.60.10.10">
    <property type="entry name" value="Endonuclease/exonuclease/phosphatase"/>
    <property type="match status" value="1"/>
</dbReference>